<gene>
    <name evidence="4" type="primary">LOC102078197</name>
</gene>
<dbReference type="GeneTree" id="ENSGT00940000163304"/>
<comment type="subcellular location">
    <subcellularLocation>
        <location evidence="1">Secreted</location>
    </subcellularLocation>
</comment>
<dbReference type="PANTHER" id="PTHR20914:SF9">
    <property type="entry name" value="COILED, ISOFORM A"/>
    <property type="match status" value="1"/>
</dbReference>
<reference evidence="4" key="2">
    <citation type="submission" date="2025-08" db="UniProtKB">
        <authorList>
            <consortium name="Ensembl"/>
        </authorList>
    </citation>
    <scope>IDENTIFICATION</scope>
</reference>
<dbReference type="SUPFAM" id="SSF57302">
    <property type="entry name" value="Snake toxin-like"/>
    <property type="match status" value="2"/>
</dbReference>
<evidence type="ECO:0000259" key="3">
    <source>
        <dbReference type="Pfam" id="PF00021"/>
    </source>
</evidence>
<dbReference type="AlphaFoldDB" id="A0A669CKY3"/>
<dbReference type="FunCoup" id="A0A669CKY3">
    <property type="interactions" value="648"/>
</dbReference>
<feature type="domain" description="UPAR/Ly6" evidence="3">
    <location>
        <begin position="211"/>
        <end position="250"/>
    </location>
</feature>
<protein>
    <submittedName>
        <fullName evidence="4">Urokinase plasminogen activator surface receptor-like</fullName>
    </submittedName>
</protein>
<dbReference type="Ensembl" id="ENSONIT00000085883.1">
    <property type="protein sequence ID" value="ENSONIP00000048000.1"/>
    <property type="gene ID" value="ENSONIG00000009198.2"/>
</dbReference>
<sequence length="271" mass="29383">YNSVKVCLCSTDDCTNYCTVSPSFFKRFILANVLEFVHALEARNIIVIFIFVLSACALKCYECIPGPSGSCTDTIKECPFNTQCASARTTSYAGGSKVDDYKGKDCVTPEDCVQASINFGDSQFASITKCCTTDLCNHQDAPEYSFSPNGKKCFYCDGTDCTKTLKCNKNEDYCVSLAGNRPSAFSVYMFILFCFDELFLSFISSVTEGGQNVTRKGCASKLVCSSTQSAKITVTGPEISCCQGNFCNSASSTTVSLLLFVTPVISLVLFT</sequence>
<reference evidence="4" key="3">
    <citation type="submission" date="2025-09" db="UniProtKB">
        <authorList>
            <consortium name="Ensembl"/>
        </authorList>
    </citation>
    <scope>IDENTIFICATION</scope>
</reference>
<dbReference type="Pfam" id="PF00021">
    <property type="entry name" value="UPAR_LY6"/>
    <property type="match status" value="2"/>
</dbReference>
<dbReference type="OMA" id="ECPSESH"/>
<dbReference type="InterPro" id="IPR045860">
    <property type="entry name" value="Snake_toxin-like_sf"/>
</dbReference>
<proteinExistence type="predicted"/>
<dbReference type="GO" id="GO:0005576">
    <property type="term" value="C:extracellular region"/>
    <property type="evidence" value="ECO:0007669"/>
    <property type="project" value="UniProtKB-SubCell"/>
</dbReference>
<evidence type="ECO:0000256" key="2">
    <source>
        <dbReference type="ARBA" id="ARBA00022525"/>
    </source>
</evidence>
<evidence type="ECO:0000313" key="4">
    <source>
        <dbReference type="Ensembl" id="ENSONIP00000048000.1"/>
    </source>
</evidence>
<organism evidence="4 5">
    <name type="scientific">Oreochromis niloticus</name>
    <name type="common">Nile tilapia</name>
    <name type="synonym">Tilapia nilotica</name>
    <dbReference type="NCBI Taxonomy" id="8128"/>
    <lineage>
        <taxon>Eukaryota</taxon>
        <taxon>Metazoa</taxon>
        <taxon>Chordata</taxon>
        <taxon>Craniata</taxon>
        <taxon>Vertebrata</taxon>
        <taxon>Euteleostomi</taxon>
        <taxon>Actinopterygii</taxon>
        <taxon>Neopterygii</taxon>
        <taxon>Teleostei</taxon>
        <taxon>Neoteleostei</taxon>
        <taxon>Acanthomorphata</taxon>
        <taxon>Ovalentaria</taxon>
        <taxon>Cichlomorphae</taxon>
        <taxon>Cichliformes</taxon>
        <taxon>Cichlidae</taxon>
        <taxon>African cichlids</taxon>
        <taxon>Pseudocrenilabrinae</taxon>
        <taxon>Oreochromini</taxon>
        <taxon>Oreochromis</taxon>
    </lineage>
</organism>
<evidence type="ECO:0000313" key="5">
    <source>
        <dbReference type="Proteomes" id="UP000005207"/>
    </source>
</evidence>
<dbReference type="InterPro" id="IPR050918">
    <property type="entry name" value="CNF-like_PLA2_Inhibitor"/>
</dbReference>
<keyword evidence="2" id="KW-0964">Secreted</keyword>
<name>A0A669CKY3_ORENI</name>
<feature type="domain" description="UPAR/Ly6" evidence="3">
    <location>
        <begin position="57"/>
        <end position="138"/>
    </location>
</feature>
<dbReference type="InParanoid" id="A0A669CKY3"/>
<dbReference type="Gene3D" id="2.10.60.10">
    <property type="entry name" value="CD59"/>
    <property type="match status" value="2"/>
</dbReference>
<accession>A0A669CKY3</accession>
<dbReference type="InterPro" id="IPR016054">
    <property type="entry name" value="LY6_UPA_recep-like"/>
</dbReference>
<evidence type="ECO:0000256" key="1">
    <source>
        <dbReference type="ARBA" id="ARBA00004613"/>
    </source>
</evidence>
<dbReference type="PANTHER" id="PTHR20914">
    <property type="entry name" value="LY6/PLAUR DOMAIN-CONTAINING PROTEIN 8"/>
    <property type="match status" value="1"/>
</dbReference>
<reference evidence="5" key="1">
    <citation type="submission" date="2012-01" db="EMBL/GenBank/DDBJ databases">
        <title>The Genome Sequence of Oreochromis niloticus (Nile Tilapia).</title>
        <authorList>
            <consortium name="Broad Institute Genome Assembly Team"/>
            <consortium name="Broad Institute Sequencing Platform"/>
            <person name="Di Palma F."/>
            <person name="Johnson J."/>
            <person name="Lander E.S."/>
            <person name="Lindblad-Toh K."/>
        </authorList>
    </citation>
    <scope>NUCLEOTIDE SEQUENCE [LARGE SCALE GENOMIC DNA]</scope>
</reference>
<dbReference type="Proteomes" id="UP000005207">
    <property type="component" value="Linkage group LG3"/>
</dbReference>
<keyword evidence="5" id="KW-1185">Reference proteome</keyword>